<dbReference type="AlphaFoldDB" id="A0A847ESD2"/>
<accession>A0A847ESD2</accession>
<proteinExistence type="predicted"/>
<name>A0A847ESD2_9BACT</name>
<protein>
    <submittedName>
        <fullName evidence="1">Uncharacterized protein</fullName>
    </submittedName>
</protein>
<reference evidence="1 2" key="1">
    <citation type="journal article" date="2020" name="Biotechnol. Biofuels">
        <title>New insights from the biogas microbiome by comprehensive genome-resolved metagenomics of nearly 1600 species originating from multiple anaerobic digesters.</title>
        <authorList>
            <person name="Campanaro S."/>
            <person name="Treu L."/>
            <person name="Rodriguez-R L.M."/>
            <person name="Kovalovszki A."/>
            <person name="Ziels R.M."/>
            <person name="Maus I."/>
            <person name="Zhu X."/>
            <person name="Kougias P.G."/>
            <person name="Basile A."/>
            <person name="Luo G."/>
            <person name="Schluter A."/>
            <person name="Konstantinidis K.T."/>
            <person name="Angelidaki I."/>
        </authorList>
    </citation>
    <scope>NUCLEOTIDE SEQUENCE [LARGE SCALE GENOMIC DNA]</scope>
    <source>
        <strain evidence="1">AS06rmzACSIP_421</strain>
    </source>
</reference>
<dbReference type="Proteomes" id="UP000554004">
    <property type="component" value="Unassembled WGS sequence"/>
</dbReference>
<evidence type="ECO:0000313" key="1">
    <source>
        <dbReference type="EMBL" id="NLE30883.1"/>
    </source>
</evidence>
<organism evidence="1 2">
    <name type="scientific">Candidatus Dojkabacteria bacterium</name>
    <dbReference type="NCBI Taxonomy" id="2099670"/>
    <lineage>
        <taxon>Bacteria</taxon>
        <taxon>Candidatus Dojkabacteria</taxon>
    </lineage>
</organism>
<comment type="caution">
    <text evidence="1">The sequence shown here is derived from an EMBL/GenBank/DDBJ whole genome shotgun (WGS) entry which is preliminary data.</text>
</comment>
<evidence type="ECO:0000313" key="2">
    <source>
        <dbReference type="Proteomes" id="UP000554004"/>
    </source>
</evidence>
<gene>
    <name evidence="1" type="ORF">GX618_01245</name>
</gene>
<sequence length="93" mass="10103">MIEKQIPESQLIPSAEIVPQIGTVETEVGGIAVQADLPITSEPKQDFIPTSNIHISEEFQATQPIAPDTTLTDGDMWKEVISQKEPGIPPKVL</sequence>
<dbReference type="EMBL" id="JAAZAL010000041">
    <property type="protein sequence ID" value="NLE30883.1"/>
    <property type="molecule type" value="Genomic_DNA"/>
</dbReference>